<sequence>MCKKETVFRNYNTWWAYMLMTQNLGQSFSRHIMTDQGPRKQVFAKLPDGEVVGHWTPAESIGYCY</sequence>
<dbReference type="HOGENOM" id="CLU_2840013_0_0_6"/>
<evidence type="ECO:0000313" key="2">
    <source>
        <dbReference type="Proteomes" id="UP000001870"/>
    </source>
</evidence>
<accession>F2GCD5</accession>
<reference evidence="1 2" key="2">
    <citation type="journal article" date="2015" name="Antonie Van Leeuwenhoek">
        <title>Ecophysiological diversity of a novel member of the genus Alteromonas, and description of Alteromonas mediterranea sp. nov.</title>
        <authorList>
            <person name="Ivanova E.P."/>
            <person name="Lopez-Perez M."/>
            <person name="Zabalos M."/>
            <person name="Nguyen S.H."/>
            <person name="Webb H.K."/>
            <person name="Ryan J."/>
            <person name="Lagutin K."/>
            <person name="Vyssotski M."/>
            <person name="Crawford R.J."/>
            <person name="Rodriguez-Valera F."/>
        </authorList>
    </citation>
    <scope>NUCLEOTIDE SEQUENCE [LARGE SCALE GENOMIC DNA]</scope>
    <source>
        <strain evidence="2">DSM 17117 / CIP 110805 / LMG 28347 / Deep ecotype</strain>
    </source>
</reference>
<organism evidence="1 2">
    <name type="scientific">Alteromonas mediterranea (strain DSM 17117 / CIP 110805 / LMG 28347 / Deep ecotype)</name>
    <dbReference type="NCBI Taxonomy" id="1774373"/>
    <lineage>
        <taxon>Bacteria</taxon>
        <taxon>Pseudomonadati</taxon>
        <taxon>Pseudomonadota</taxon>
        <taxon>Gammaproteobacteria</taxon>
        <taxon>Alteromonadales</taxon>
        <taxon>Alteromonadaceae</taxon>
        <taxon>Alteromonas/Salinimonas group</taxon>
        <taxon>Alteromonas</taxon>
    </lineage>
</organism>
<evidence type="ECO:0000313" key="1">
    <source>
        <dbReference type="EMBL" id="AEA99091.1"/>
    </source>
</evidence>
<reference evidence="1 2" key="1">
    <citation type="journal article" date="2008" name="ISME J.">
        <title>Comparative genomics of two ecotypes of the marine planktonic copiotroph Alteromonas macleodii suggests alternative lifestyles associated with different kinds of particulate organic matter.</title>
        <authorList>
            <person name="Ivars-Martinez E."/>
            <person name="Martin-Cuadrado A.B."/>
            <person name="D'Auria G."/>
            <person name="Mira A."/>
            <person name="Ferriera S."/>
            <person name="Johnson J."/>
            <person name="Friedman R."/>
            <person name="Rodriguez-Valera F."/>
        </authorList>
    </citation>
    <scope>NUCLEOTIDE SEQUENCE [LARGE SCALE GENOMIC DNA]</scope>
    <source>
        <strain evidence="2">DSM 17117 / CIP 110805 / LMG 28347 / Deep ecotype</strain>
    </source>
</reference>
<dbReference type="EMBL" id="CP001103">
    <property type="protein sequence ID" value="AEA99091.1"/>
    <property type="molecule type" value="Genomic_DNA"/>
</dbReference>
<protein>
    <submittedName>
        <fullName evidence="1">Uncharacterized protein</fullName>
    </submittedName>
</protein>
<dbReference type="Proteomes" id="UP000001870">
    <property type="component" value="Chromosome"/>
</dbReference>
<proteinExistence type="predicted"/>
<name>F2GCD5_ALTMD</name>
<dbReference type="AlphaFoldDB" id="F2GCD5"/>
<keyword evidence="2" id="KW-1185">Reference proteome</keyword>
<dbReference type="KEGG" id="amc:MADE_1014785"/>
<gene>
    <name evidence="1" type="ordered locus">MADE_1014785</name>
</gene>